<proteinExistence type="predicted"/>
<feature type="compositionally biased region" description="Basic and acidic residues" evidence="2">
    <location>
        <begin position="123"/>
        <end position="135"/>
    </location>
</feature>
<dbReference type="InterPro" id="IPR036875">
    <property type="entry name" value="Znf_CCHC_sf"/>
</dbReference>
<feature type="compositionally biased region" description="Basic and acidic residues" evidence="2">
    <location>
        <begin position="174"/>
        <end position="185"/>
    </location>
</feature>
<dbReference type="GO" id="GO:0019899">
    <property type="term" value="F:enzyme binding"/>
    <property type="evidence" value="ECO:0007669"/>
    <property type="project" value="UniProtKB-ARBA"/>
</dbReference>
<dbReference type="PROSITE" id="PS50158">
    <property type="entry name" value="ZF_CCHC"/>
    <property type="match status" value="2"/>
</dbReference>
<evidence type="ECO:0000313" key="4">
    <source>
        <dbReference type="Proteomes" id="UP000887574"/>
    </source>
</evidence>
<feature type="region of interest" description="Disordered" evidence="2">
    <location>
        <begin position="241"/>
        <end position="263"/>
    </location>
</feature>
<feature type="compositionally biased region" description="Polar residues" evidence="2">
    <location>
        <begin position="154"/>
        <end position="173"/>
    </location>
</feature>
<evidence type="ECO:0000259" key="3">
    <source>
        <dbReference type="PROSITE" id="PS50158"/>
    </source>
</evidence>
<dbReference type="GO" id="GO:0003676">
    <property type="term" value="F:nucleic acid binding"/>
    <property type="evidence" value="ECO:0007669"/>
    <property type="project" value="InterPro"/>
</dbReference>
<sequence length="309" mass="34861">MWFSNHLPVENDTPISSTNPPIDHLVEKARPSKLNVHNDLKEEETLDDEKEILPCSSQLHENEVMNMLLHDGCGDVKYSQWNAPFLKKFPPGKIYSGKEGSGHTEDECTTTKDAHLINKEKKVKKSEEFAFKNRESTSPLTAKSRNASEAKKISMSSAFSKFSENSEALPTQNEARRKAVMESRQRNQTNFHPPTNNNLYKNESDASSQSYQKSSRHASPHRTPYSQTCFNCGQIGHQAKHCSKKPHASNGSERKTFAPHHNRKSTMIHAKTAGSKNCHNCGSAEHLAKNCSMSKKPFIEKRQKKNVTE</sequence>
<protein>
    <submittedName>
        <fullName evidence="5">CCHC-type domain-containing protein</fullName>
    </submittedName>
</protein>
<dbReference type="Proteomes" id="UP000887574">
    <property type="component" value="Unplaced"/>
</dbReference>
<dbReference type="InterPro" id="IPR001878">
    <property type="entry name" value="Znf_CCHC"/>
</dbReference>
<dbReference type="WBParaSite" id="jg4036">
    <property type="protein sequence ID" value="jg4036"/>
    <property type="gene ID" value="jg4036"/>
</dbReference>
<keyword evidence="1" id="KW-0862">Zinc</keyword>
<feature type="domain" description="CCHC-type" evidence="3">
    <location>
        <begin position="229"/>
        <end position="244"/>
    </location>
</feature>
<feature type="region of interest" description="Disordered" evidence="2">
    <location>
        <begin position="123"/>
        <end position="224"/>
    </location>
</feature>
<dbReference type="Pfam" id="PF00098">
    <property type="entry name" value="zf-CCHC"/>
    <property type="match status" value="2"/>
</dbReference>
<keyword evidence="1" id="KW-0863">Zinc-finger</keyword>
<feature type="region of interest" description="Disordered" evidence="2">
    <location>
        <begin position="1"/>
        <end position="20"/>
    </location>
</feature>
<dbReference type="SUPFAM" id="SSF57756">
    <property type="entry name" value="Retrovirus zinc finger-like domains"/>
    <property type="match status" value="1"/>
</dbReference>
<keyword evidence="4" id="KW-1185">Reference proteome</keyword>
<dbReference type="AlphaFoldDB" id="A0A915EBB6"/>
<keyword evidence="1" id="KW-0479">Metal-binding</keyword>
<feature type="compositionally biased region" description="Polar residues" evidence="2">
    <location>
        <begin position="136"/>
        <end position="145"/>
    </location>
</feature>
<organism evidence="4 5">
    <name type="scientific">Ditylenchus dipsaci</name>
    <dbReference type="NCBI Taxonomy" id="166011"/>
    <lineage>
        <taxon>Eukaryota</taxon>
        <taxon>Metazoa</taxon>
        <taxon>Ecdysozoa</taxon>
        <taxon>Nematoda</taxon>
        <taxon>Chromadorea</taxon>
        <taxon>Rhabditida</taxon>
        <taxon>Tylenchina</taxon>
        <taxon>Tylenchomorpha</taxon>
        <taxon>Sphaerularioidea</taxon>
        <taxon>Anguinidae</taxon>
        <taxon>Anguininae</taxon>
        <taxon>Ditylenchus</taxon>
    </lineage>
</organism>
<evidence type="ECO:0000256" key="1">
    <source>
        <dbReference type="PROSITE-ProRule" id="PRU00047"/>
    </source>
</evidence>
<accession>A0A915EBB6</accession>
<dbReference type="Gene3D" id="4.10.60.10">
    <property type="entry name" value="Zinc finger, CCHC-type"/>
    <property type="match status" value="1"/>
</dbReference>
<evidence type="ECO:0000313" key="5">
    <source>
        <dbReference type="WBParaSite" id="jg4036"/>
    </source>
</evidence>
<name>A0A915EBB6_9BILA</name>
<dbReference type="SMART" id="SM00343">
    <property type="entry name" value="ZnF_C2HC"/>
    <property type="match status" value="2"/>
</dbReference>
<feature type="domain" description="CCHC-type" evidence="3">
    <location>
        <begin position="278"/>
        <end position="291"/>
    </location>
</feature>
<evidence type="ECO:0000256" key="2">
    <source>
        <dbReference type="SAM" id="MobiDB-lite"/>
    </source>
</evidence>
<feature type="compositionally biased region" description="Polar residues" evidence="2">
    <location>
        <begin position="186"/>
        <end position="201"/>
    </location>
</feature>
<reference evidence="5" key="1">
    <citation type="submission" date="2022-11" db="UniProtKB">
        <authorList>
            <consortium name="WormBaseParasite"/>
        </authorList>
    </citation>
    <scope>IDENTIFICATION</scope>
</reference>
<dbReference type="GO" id="GO:0008270">
    <property type="term" value="F:zinc ion binding"/>
    <property type="evidence" value="ECO:0007669"/>
    <property type="project" value="UniProtKB-KW"/>
</dbReference>